<keyword evidence="2" id="KW-1185">Reference proteome</keyword>
<accession>A0A6G1E9G9</accession>
<gene>
    <name evidence="1" type="ORF">E2562_003112</name>
</gene>
<sequence length="67" mass="7481">MGRKRVSVWFSAGERLMKGTVLSVLGVVRTGGRVRGRGMWASDQPLLCGWLRCEQAMAMGPLWLDRC</sequence>
<proteinExistence type="predicted"/>
<comment type="caution">
    <text evidence="1">The sequence shown here is derived from an EMBL/GenBank/DDBJ whole genome shotgun (WGS) entry which is preliminary data.</text>
</comment>
<dbReference type="Proteomes" id="UP000479710">
    <property type="component" value="Unassembled WGS sequence"/>
</dbReference>
<dbReference type="AlphaFoldDB" id="A0A6G1E9G9"/>
<protein>
    <submittedName>
        <fullName evidence="1">Uncharacterized protein</fullName>
    </submittedName>
</protein>
<evidence type="ECO:0000313" key="2">
    <source>
        <dbReference type="Proteomes" id="UP000479710"/>
    </source>
</evidence>
<evidence type="ECO:0000313" key="1">
    <source>
        <dbReference type="EMBL" id="KAF0921311.1"/>
    </source>
</evidence>
<reference evidence="1 2" key="1">
    <citation type="submission" date="2019-11" db="EMBL/GenBank/DDBJ databases">
        <title>Whole genome sequence of Oryza granulata.</title>
        <authorList>
            <person name="Li W."/>
        </authorList>
    </citation>
    <scope>NUCLEOTIDE SEQUENCE [LARGE SCALE GENOMIC DNA]</scope>
    <source>
        <strain evidence="2">cv. Menghai</strain>
        <tissue evidence="1">Leaf</tissue>
    </source>
</reference>
<dbReference type="EMBL" id="SPHZ02000004">
    <property type="protein sequence ID" value="KAF0921311.1"/>
    <property type="molecule type" value="Genomic_DNA"/>
</dbReference>
<name>A0A6G1E9G9_9ORYZ</name>
<organism evidence="1 2">
    <name type="scientific">Oryza meyeriana var. granulata</name>
    <dbReference type="NCBI Taxonomy" id="110450"/>
    <lineage>
        <taxon>Eukaryota</taxon>
        <taxon>Viridiplantae</taxon>
        <taxon>Streptophyta</taxon>
        <taxon>Embryophyta</taxon>
        <taxon>Tracheophyta</taxon>
        <taxon>Spermatophyta</taxon>
        <taxon>Magnoliopsida</taxon>
        <taxon>Liliopsida</taxon>
        <taxon>Poales</taxon>
        <taxon>Poaceae</taxon>
        <taxon>BOP clade</taxon>
        <taxon>Oryzoideae</taxon>
        <taxon>Oryzeae</taxon>
        <taxon>Oryzinae</taxon>
        <taxon>Oryza</taxon>
        <taxon>Oryza meyeriana</taxon>
    </lineage>
</organism>